<keyword evidence="1" id="KW-0175">Coiled coil</keyword>
<accession>A0A5B2TB51</accession>
<feature type="coiled-coil region" evidence="1">
    <location>
        <begin position="24"/>
        <end position="51"/>
    </location>
</feature>
<proteinExistence type="predicted"/>
<feature type="non-terminal residue" evidence="3">
    <location>
        <position position="380"/>
    </location>
</feature>
<organism evidence="3 4">
    <name type="scientific">Teichococcus oryzae</name>
    <dbReference type="NCBI Taxonomy" id="1608942"/>
    <lineage>
        <taxon>Bacteria</taxon>
        <taxon>Pseudomonadati</taxon>
        <taxon>Pseudomonadota</taxon>
        <taxon>Alphaproteobacteria</taxon>
        <taxon>Acetobacterales</taxon>
        <taxon>Roseomonadaceae</taxon>
        <taxon>Roseomonas</taxon>
    </lineage>
</organism>
<dbReference type="Proteomes" id="UP000322110">
    <property type="component" value="Unassembled WGS sequence"/>
</dbReference>
<evidence type="ECO:0000256" key="2">
    <source>
        <dbReference type="SAM" id="MobiDB-lite"/>
    </source>
</evidence>
<evidence type="ECO:0000313" key="4">
    <source>
        <dbReference type="Proteomes" id="UP000322110"/>
    </source>
</evidence>
<evidence type="ECO:0000313" key="3">
    <source>
        <dbReference type="EMBL" id="KAA2211732.1"/>
    </source>
</evidence>
<protein>
    <submittedName>
        <fullName evidence="3">Uncharacterized protein</fullName>
    </submittedName>
</protein>
<dbReference type="AlphaFoldDB" id="A0A5B2TB51"/>
<evidence type="ECO:0000256" key="1">
    <source>
        <dbReference type="SAM" id="Coils"/>
    </source>
</evidence>
<keyword evidence="4" id="KW-1185">Reference proteome</keyword>
<comment type="caution">
    <text evidence="3">The sequence shown here is derived from an EMBL/GenBank/DDBJ whole genome shotgun (WGS) entry which is preliminary data.</text>
</comment>
<feature type="region of interest" description="Disordered" evidence="2">
    <location>
        <begin position="1"/>
        <end position="20"/>
    </location>
</feature>
<feature type="compositionally biased region" description="Low complexity" evidence="2">
    <location>
        <begin position="313"/>
        <end position="329"/>
    </location>
</feature>
<dbReference type="EMBL" id="VUKA01000016">
    <property type="protein sequence ID" value="KAA2211732.1"/>
    <property type="molecule type" value="Genomic_DNA"/>
</dbReference>
<feature type="compositionally biased region" description="Low complexity" evidence="2">
    <location>
        <begin position="220"/>
        <end position="269"/>
    </location>
</feature>
<gene>
    <name evidence="3" type="ORF">F0Q34_18330</name>
</gene>
<sequence>MPVAMPATPLFAQEQPTPTEGQEITALQAEIARLLAAADQLDLELAVLEAHIALPEESGTGTELPPQHGQLAGLPDAFAPAEEPSGAAAGGIAGSAAMVTDDPLAEHGNAAAASLMDALRLPLVPVLASDDPPQPISLADAAALEPLRPREIAAEPLALISPDAFAAAPASPPDSMEALPPIDAPPVQGMLVAAAALPVAQDVAFDLPIGQPGPPAAEIQAASPAPLDAPQPDQQALTPPDAAAADPAETALPADVPAAPEAVAASSPPAERPEDIAAAPDIESPVVPPDQATMPAQPPPPQNSAEVMPPAPADTGEAAEAVAATPPSAERADMPDATLDAATLPTEPVPAPPGDSEAAAPVIVAEETPFPAAPSSAPVA</sequence>
<name>A0A5B2TB51_9PROT</name>
<reference evidence="3 4" key="1">
    <citation type="journal article" date="2015" name="Int. J. Syst. Evol. Microbiol.">
        <title>Roseomonas oryzae sp. nov., isolated from paddy rhizosphere soil.</title>
        <authorList>
            <person name="Ramaprasad E.V."/>
            <person name="Sasikala Ch."/>
            <person name="Ramana Ch.V."/>
        </authorList>
    </citation>
    <scope>NUCLEOTIDE SEQUENCE [LARGE SCALE GENOMIC DNA]</scope>
    <source>
        <strain evidence="3 4">KCTC 42542</strain>
    </source>
</reference>
<dbReference type="RefSeq" id="WP_206668087.1">
    <property type="nucleotide sequence ID" value="NZ_VUKA01000016.1"/>
</dbReference>
<feature type="compositionally biased region" description="Low complexity" evidence="2">
    <location>
        <begin position="369"/>
        <end position="380"/>
    </location>
</feature>
<feature type="region of interest" description="Disordered" evidence="2">
    <location>
        <begin position="206"/>
        <end position="380"/>
    </location>
</feature>